<dbReference type="PANTHER" id="PTHR39181">
    <property type="entry name" value="TYROSINE-PROTEIN PHOSPHATASE YWQE"/>
    <property type="match status" value="1"/>
</dbReference>
<comment type="catalytic activity">
    <reaction evidence="5">
        <text>O-phospho-L-tyrosyl-[protein] + H2O = L-tyrosyl-[protein] + phosphate</text>
        <dbReference type="Rhea" id="RHEA:10684"/>
        <dbReference type="Rhea" id="RHEA-COMP:10136"/>
        <dbReference type="Rhea" id="RHEA-COMP:20101"/>
        <dbReference type="ChEBI" id="CHEBI:15377"/>
        <dbReference type="ChEBI" id="CHEBI:43474"/>
        <dbReference type="ChEBI" id="CHEBI:46858"/>
        <dbReference type="ChEBI" id="CHEBI:61978"/>
        <dbReference type="EC" id="3.1.3.48"/>
    </reaction>
</comment>
<dbReference type="AlphaFoldDB" id="A0A1L5FBF7"/>
<dbReference type="SUPFAM" id="SSF89550">
    <property type="entry name" value="PHP domain-like"/>
    <property type="match status" value="1"/>
</dbReference>
<dbReference type="InterPro" id="IPR016195">
    <property type="entry name" value="Pol/histidinol_Pase-like"/>
</dbReference>
<evidence type="ECO:0000256" key="1">
    <source>
        <dbReference type="ARBA" id="ARBA00005750"/>
    </source>
</evidence>
<sequence length="259" mass="29581">MIDIHSHILPGVDDGSKSIEETLKMLELTKMDGVNTIVATPHFYRGYYENNYEDIVKLGQQVKTAAKKENINMDIVLGQEVFLDKCTLEDYKSGRIACIEKTNYMLVELPMIFMPKDALDIIYELEIRGVRPILAHPERYRYIIDNPSKINQFLYEKCLLQINTGSIKGLFGKKVKKTAELLIKNEVCSFIASDTHSTGHRTPGISEALGIACEFNSNICEQVKSNCRKLLHNEFIELPGSRVKERKSIFEFLKNRSTI</sequence>
<dbReference type="PIRSF" id="PIRSF016557">
    <property type="entry name" value="Caps_synth_CpsB"/>
    <property type="match status" value="1"/>
</dbReference>
<comment type="similarity">
    <text evidence="1">Belongs to the metallo-dependent hydrolases superfamily. CpsB/CapC family.</text>
</comment>
<dbReference type="Pfam" id="PF19567">
    <property type="entry name" value="CpsB_CapC"/>
    <property type="match status" value="1"/>
</dbReference>
<evidence type="ECO:0000256" key="2">
    <source>
        <dbReference type="ARBA" id="ARBA00013064"/>
    </source>
</evidence>
<keyword evidence="3" id="KW-0378">Hydrolase</keyword>
<dbReference type="EMBL" id="CP018335">
    <property type="protein sequence ID" value="APM40307.1"/>
    <property type="molecule type" value="Genomic_DNA"/>
</dbReference>
<evidence type="ECO:0000256" key="4">
    <source>
        <dbReference type="ARBA" id="ARBA00022912"/>
    </source>
</evidence>
<dbReference type="EC" id="3.1.3.48" evidence="2"/>
<dbReference type="Gene3D" id="3.20.20.140">
    <property type="entry name" value="Metal-dependent hydrolases"/>
    <property type="match status" value="1"/>
</dbReference>
<evidence type="ECO:0000313" key="6">
    <source>
        <dbReference type="EMBL" id="APM40307.1"/>
    </source>
</evidence>
<dbReference type="InterPro" id="IPR016667">
    <property type="entry name" value="Caps_polysacc_synth_CpsB/CapC"/>
</dbReference>
<dbReference type="GO" id="GO:0004725">
    <property type="term" value="F:protein tyrosine phosphatase activity"/>
    <property type="evidence" value="ECO:0007669"/>
    <property type="project" value="UniProtKB-EC"/>
</dbReference>
<protein>
    <recommendedName>
        <fullName evidence="2">protein-tyrosine-phosphatase</fullName>
        <ecNumber evidence="2">3.1.3.48</ecNumber>
    </recommendedName>
</protein>
<dbReference type="GO" id="GO:0030145">
    <property type="term" value="F:manganese ion binding"/>
    <property type="evidence" value="ECO:0007669"/>
    <property type="project" value="InterPro"/>
</dbReference>
<accession>A0A1L5FBF7</accession>
<gene>
    <name evidence="6" type="ORF">BS101_16985</name>
</gene>
<dbReference type="Proteomes" id="UP000184604">
    <property type="component" value="Chromosome"/>
</dbReference>
<proteinExistence type="inferred from homology"/>
<evidence type="ECO:0000256" key="3">
    <source>
        <dbReference type="ARBA" id="ARBA00022801"/>
    </source>
</evidence>
<dbReference type="PANTHER" id="PTHR39181:SF1">
    <property type="entry name" value="TYROSINE-PROTEIN PHOSPHATASE YWQE"/>
    <property type="match status" value="1"/>
</dbReference>
<dbReference type="OrthoDB" id="9788539at2"/>
<reference evidence="6 7" key="1">
    <citation type="submission" date="2016-12" db="EMBL/GenBank/DDBJ databases">
        <title>Complete genome sequence of Clostridium kluyveri JZZ isolated from the pit mud of a Chinese flavor liquor-making factory.</title>
        <authorList>
            <person name="Wang Y."/>
        </authorList>
    </citation>
    <scope>NUCLEOTIDE SEQUENCE [LARGE SCALE GENOMIC DNA]</scope>
    <source>
        <strain evidence="6 7">JZZ</strain>
    </source>
</reference>
<organism evidence="6 7">
    <name type="scientific">Clostridium kluyveri</name>
    <dbReference type="NCBI Taxonomy" id="1534"/>
    <lineage>
        <taxon>Bacteria</taxon>
        <taxon>Bacillati</taxon>
        <taxon>Bacillota</taxon>
        <taxon>Clostridia</taxon>
        <taxon>Eubacteriales</taxon>
        <taxon>Clostridiaceae</taxon>
        <taxon>Clostridium</taxon>
    </lineage>
</organism>
<dbReference type="RefSeq" id="WP_073539906.1">
    <property type="nucleotide sequence ID" value="NZ_CP018335.1"/>
</dbReference>
<keyword evidence="4" id="KW-0904">Protein phosphatase</keyword>
<evidence type="ECO:0000256" key="5">
    <source>
        <dbReference type="ARBA" id="ARBA00051722"/>
    </source>
</evidence>
<evidence type="ECO:0000313" key="7">
    <source>
        <dbReference type="Proteomes" id="UP000184604"/>
    </source>
</evidence>
<name>A0A1L5FBF7_CLOKL</name>